<feature type="compositionally biased region" description="Basic residues" evidence="1">
    <location>
        <begin position="285"/>
        <end position="296"/>
    </location>
</feature>
<gene>
    <name evidence="2" type="ORF">DNG_09208</name>
</gene>
<reference evidence="2" key="1">
    <citation type="submission" date="2018-03" db="EMBL/GenBank/DDBJ databases">
        <authorList>
            <person name="Guldener U."/>
        </authorList>
    </citation>
    <scope>NUCLEOTIDE SEQUENCE</scope>
</reference>
<organism evidence="2 3">
    <name type="scientific">Cephalotrichum gorgonifer</name>
    <dbReference type="NCBI Taxonomy" id="2041049"/>
    <lineage>
        <taxon>Eukaryota</taxon>
        <taxon>Fungi</taxon>
        <taxon>Dikarya</taxon>
        <taxon>Ascomycota</taxon>
        <taxon>Pezizomycotina</taxon>
        <taxon>Sordariomycetes</taxon>
        <taxon>Hypocreomycetidae</taxon>
        <taxon>Microascales</taxon>
        <taxon>Microascaceae</taxon>
        <taxon>Cephalotrichum</taxon>
    </lineage>
</organism>
<dbReference type="AlphaFoldDB" id="A0AAE8N7C2"/>
<protein>
    <submittedName>
        <fullName evidence="2">Uncharacterized protein</fullName>
    </submittedName>
</protein>
<dbReference type="EMBL" id="ONZQ02000016">
    <property type="protein sequence ID" value="SPO06518.1"/>
    <property type="molecule type" value="Genomic_DNA"/>
</dbReference>
<name>A0AAE8N7C2_9PEZI</name>
<comment type="caution">
    <text evidence="2">The sequence shown here is derived from an EMBL/GenBank/DDBJ whole genome shotgun (WGS) entry which is preliminary data.</text>
</comment>
<keyword evidence="3" id="KW-1185">Reference proteome</keyword>
<evidence type="ECO:0000313" key="3">
    <source>
        <dbReference type="Proteomes" id="UP001187682"/>
    </source>
</evidence>
<evidence type="ECO:0000313" key="2">
    <source>
        <dbReference type="EMBL" id="SPO06518.1"/>
    </source>
</evidence>
<accession>A0AAE8N7C2</accession>
<evidence type="ECO:0000256" key="1">
    <source>
        <dbReference type="SAM" id="MobiDB-lite"/>
    </source>
</evidence>
<proteinExistence type="predicted"/>
<sequence length="389" mass="42869">MALAGLEVLAVVAGLITTVPLLGDLFAAKPDDSITTVVKIVTGDDDFTDGHFPGIQLFDRQGQTIGLQESYDDVLGKGAPRTANIVQIDPLKSAGGVEYISLSQGGNDAICISFFTVRTPTDLKYSWTGDIAFQCAGIIETFWYHGNVVVSQSEKGIIKPKCAWIDGDSTNGITTKGLGIHLPSFIPSAGREKSFRENIDRQCKSQPRFAAYTEDGFSAFHTIPFFKEDVFDLTTLEDFGDKALDQGNWDLKEFDTSLIFGRDVGNSTAAAAATANPQDAPSRGGGRRPRKTKQWRKPGQLIKSKADYHSARELCESPYSFGPDMVNLHEGIYCDMTNKQMWDVCKDDSQRSCFDIETSRMRLGGGNSRRDESSGRLIPRKIYDEIKEW</sequence>
<dbReference type="Proteomes" id="UP001187682">
    <property type="component" value="Unassembled WGS sequence"/>
</dbReference>
<feature type="region of interest" description="Disordered" evidence="1">
    <location>
        <begin position="269"/>
        <end position="298"/>
    </location>
</feature>